<dbReference type="SUPFAM" id="SSF51905">
    <property type="entry name" value="FAD/NAD(P)-binding domain"/>
    <property type="match status" value="1"/>
</dbReference>
<reference evidence="3 4" key="1">
    <citation type="submission" date="2018-02" db="EMBL/GenBank/DDBJ databases">
        <title>novel marine gammaproteobacteria from coastal saline agro ecosystem.</title>
        <authorList>
            <person name="Krishnan R."/>
            <person name="Ramesh Kumar N."/>
        </authorList>
    </citation>
    <scope>NUCLEOTIDE SEQUENCE [LARGE SCALE GENOMIC DNA]</scope>
    <source>
        <strain evidence="3 4">228</strain>
    </source>
</reference>
<evidence type="ECO:0000259" key="2">
    <source>
        <dbReference type="Pfam" id="PF01266"/>
    </source>
</evidence>
<keyword evidence="1" id="KW-0560">Oxidoreductase</keyword>
<dbReference type="OrthoDB" id="211690at2"/>
<dbReference type="Gene3D" id="3.30.9.10">
    <property type="entry name" value="D-Amino Acid Oxidase, subunit A, domain 2"/>
    <property type="match status" value="1"/>
</dbReference>
<protein>
    <submittedName>
        <fullName evidence="3">FAD-dependent oxidoreductase</fullName>
    </submittedName>
</protein>
<evidence type="ECO:0000256" key="1">
    <source>
        <dbReference type="ARBA" id="ARBA00023002"/>
    </source>
</evidence>
<proteinExistence type="predicted"/>
<dbReference type="Proteomes" id="UP000238196">
    <property type="component" value="Unassembled WGS sequence"/>
</dbReference>
<dbReference type="Pfam" id="PF01266">
    <property type="entry name" value="DAO"/>
    <property type="match status" value="1"/>
</dbReference>
<sequence length="382" mass="41091">MTTLDLDVLIIGGGIAGLWLQNHLHNQGYATLLVEADTLGGKQSVCSQGIIHGGTKYALNGMLTQAANAIAAMPGRWQAALRGEGDVDLRAARQLSDAHYMWSSGSLGGKLTSFFASKALRGRVDTPEADKPAIFQDPAFRGSLYRLNEIVLDVPSVLRALRLPGRQLRARAGDNLIFSDGVWTLTDGDLQIRARRTVLTAGEGTEALTRQLGLDIPMQRRPLQMVMAKHRYPHPIYAHCIGASSKPLATITTHPHQDGSQVWYIGGEVAESGVERSSTEQIAHAKEVVGKLLPWVDLGEAEWATLSINRAEPRQSGLVRPDTAYAQAVGDTIVCWPTKLALSADLSDQVLAMLPAPGGDAVTLPAGLPEPDVSLPIWDQLL</sequence>
<dbReference type="InterPro" id="IPR006076">
    <property type="entry name" value="FAD-dep_OxRdtase"/>
</dbReference>
<accession>A0A2S5KL83</accession>
<dbReference type="EMBL" id="PRLP01000096">
    <property type="protein sequence ID" value="PPC75403.1"/>
    <property type="molecule type" value="Genomic_DNA"/>
</dbReference>
<dbReference type="InterPro" id="IPR036188">
    <property type="entry name" value="FAD/NAD-bd_sf"/>
</dbReference>
<feature type="domain" description="FAD dependent oxidoreductase" evidence="2">
    <location>
        <begin position="7"/>
        <end position="296"/>
    </location>
</feature>
<dbReference type="AlphaFoldDB" id="A0A2S5KL83"/>
<organism evidence="3 4">
    <name type="scientific">Proteobacteria bacterium 228</name>
    <dbReference type="NCBI Taxonomy" id="2083153"/>
    <lineage>
        <taxon>Bacteria</taxon>
        <taxon>Pseudomonadati</taxon>
        <taxon>Pseudomonadota</taxon>
    </lineage>
</organism>
<gene>
    <name evidence="3" type="ORF">C4K68_20775</name>
</gene>
<dbReference type="Gene3D" id="3.50.50.60">
    <property type="entry name" value="FAD/NAD(P)-binding domain"/>
    <property type="match status" value="1"/>
</dbReference>
<evidence type="ECO:0000313" key="3">
    <source>
        <dbReference type="EMBL" id="PPC75403.1"/>
    </source>
</evidence>
<comment type="caution">
    <text evidence="3">The sequence shown here is derived from an EMBL/GenBank/DDBJ whole genome shotgun (WGS) entry which is preliminary data.</text>
</comment>
<dbReference type="GO" id="GO:0016491">
    <property type="term" value="F:oxidoreductase activity"/>
    <property type="evidence" value="ECO:0007669"/>
    <property type="project" value="UniProtKB-KW"/>
</dbReference>
<evidence type="ECO:0000313" key="4">
    <source>
        <dbReference type="Proteomes" id="UP000238196"/>
    </source>
</evidence>
<name>A0A2S5KL83_9PROT</name>